<evidence type="ECO:0000256" key="1">
    <source>
        <dbReference type="SAM" id="Phobius"/>
    </source>
</evidence>
<evidence type="ECO:0000313" key="3">
    <source>
        <dbReference type="Proteomes" id="UP000316759"/>
    </source>
</evidence>
<dbReference type="EMBL" id="SUNJ01015905">
    <property type="protein sequence ID" value="TPP39692.1"/>
    <property type="molecule type" value="Genomic_DNA"/>
</dbReference>
<organism evidence="2 3">
    <name type="scientific">Fasciola gigantica</name>
    <name type="common">Giant liver fluke</name>
    <dbReference type="NCBI Taxonomy" id="46835"/>
    <lineage>
        <taxon>Eukaryota</taxon>
        <taxon>Metazoa</taxon>
        <taxon>Spiralia</taxon>
        <taxon>Lophotrochozoa</taxon>
        <taxon>Platyhelminthes</taxon>
        <taxon>Trematoda</taxon>
        <taxon>Digenea</taxon>
        <taxon>Plagiorchiida</taxon>
        <taxon>Echinostomata</taxon>
        <taxon>Echinostomatoidea</taxon>
        <taxon>Fasciolidae</taxon>
        <taxon>Fasciola</taxon>
    </lineage>
</organism>
<sequence length="268" mass="30210">MTRLAASGPQSSTFHWPWISVLIGSVLFLICLIGVVVLLTGSSLSLPENAHNSPKSPKTIVSTWPTFVTNNGKIRFLKQGEHFLTNSHFPITDHERSRTSRTTLTTEQSSNEKANLGSLVFKTLNYAPDSPNSAEIIQHRDVSKQNVVHETPPPTVSIPEETFTMEITNPASPGTLEQLDPVDGHLNRAILRYFKSVLARMTNHNERSRREKALKFLTRYNRQVGATSEYQHLREDSHISLATMLRQSILIDIFNELDYNGELCAYLR</sequence>
<keyword evidence="1" id="KW-0472">Membrane</keyword>
<reference evidence="2 3" key="1">
    <citation type="submission" date="2019-04" db="EMBL/GenBank/DDBJ databases">
        <title>Annotation for the trematode Fasciola gigantica.</title>
        <authorList>
            <person name="Choi Y.-J."/>
        </authorList>
    </citation>
    <scope>NUCLEOTIDE SEQUENCE [LARGE SCALE GENOMIC DNA]</scope>
    <source>
        <strain evidence="2">Uganda_cow_1</strain>
    </source>
</reference>
<dbReference type="OrthoDB" id="6284972at2759"/>
<comment type="caution">
    <text evidence="2">The sequence shown here is derived from an EMBL/GenBank/DDBJ whole genome shotgun (WGS) entry which is preliminary data.</text>
</comment>
<keyword evidence="1" id="KW-1133">Transmembrane helix</keyword>
<protein>
    <submittedName>
        <fullName evidence="2">Uncharacterized protein</fullName>
    </submittedName>
</protein>
<name>A0A504WSH4_FASGI</name>
<gene>
    <name evidence="2" type="ORF">FGIG_09370</name>
</gene>
<keyword evidence="3" id="KW-1185">Reference proteome</keyword>
<keyword evidence="1" id="KW-0812">Transmembrane</keyword>
<accession>A0A504WSH4</accession>
<dbReference type="Proteomes" id="UP000316759">
    <property type="component" value="Unassembled WGS sequence"/>
</dbReference>
<dbReference type="AlphaFoldDB" id="A0A504WSH4"/>
<proteinExistence type="predicted"/>
<evidence type="ECO:0000313" key="2">
    <source>
        <dbReference type="EMBL" id="TPP39692.1"/>
    </source>
</evidence>
<feature type="transmembrane region" description="Helical" evidence="1">
    <location>
        <begin position="16"/>
        <end position="39"/>
    </location>
</feature>